<reference evidence="1" key="1">
    <citation type="submission" date="2011-09" db="EMBL/GenBank/DDBJ databases">
        <title>The permanent draft genome of Mucilaginibacter paludis DSM 18603.</title>
        <authorList>
            <consortium name="US DOE Joint Genome Institute (JGI-PGF)"/>
            <person name="Lucas S."/>
            <person name="Han J."/>
            <person name="Lapidus A."/>
            <person name="Bruce D."/>
            <person name="Goodwin L."/>
            <person name="Pitluck S."/>
            <person name="Peters L."/>
            <person name="Kyrpides N."/>
            <person name="Mavromatis K."/>
            <person name="Ivanova N."/>
            <person name="Mikhailova N."/>
            <person name="Held B."/>
            <person name="Detter J.C."/>
            <person name="Tapia R."/>
            <person name="Han C."/>
            <person name="Land M."/>
            <person name="Hauser L."/>
            <person name="Markowitz V."/>
            <person name="Cheng J.-F."/>
            <person name="Hugenholtz P."/>
            <person name="Woyke T."/>
            <person name="Wu D."/>
            <person name="Tindall B."/>
            <person name="Brambilla E."/>
            <person name="Klenk H.-P."/>
            <person name="Eisen J.A."/>
        </authorList>
    </citation>
    <scope>NUCLEOTIDE SEQUENCE [LARGE SCALE GENOMIC DNA]</scope>
    <source>
        <strain evidence="1">DSM 18603</strain>
    </source>
</reference>
<evidence type="ECO:0000313" key="2">
    <source>
        <dbReference type="Proteomes" id="UP000002774"/>
    </source>
</evidence>
<dbReference type="OrthoDB" id="751053at2"/>
<dbReference type="RefSeq" id="WP_008508148.1">
    <property type="nucleotide sequence ID" value="NZ_CM001403.1"/>
</dbReference>
<gene>
    <name evidence="1" type="ORF">Mucpa_3526</name>
</gene>
<accession>H1YIS9</accession>
<dbReference type="HOGENOM" id="CLU_1720291_0_0_10"/>
<dbReference type="AlphaFoldDB" id="H1YIS9"/>
<evidence type="ECO:0000313" key="1">
    <source>
        <dbReference type="EMBL" id="EHQ27624.1"/>
    </source>
</evidence>
<dbReference type="PROSITE" id="PS51257">
    <property type="entry name" value="PROKAR_LIPOPROTEIN"/>
    <property type="match status" value="1"/>
</dbReference>
<protein>
    <submittedName>
        <fullName evidence="1">Uncharacterized protein</fullName>
    </submittedName>
</protein>
<organism evidence="1 2">
    <name type="scientific">Mucilaginibacter paludis DSM 18603</name>
    <dbReference type="NCBI Taxonomy" id="714943"/>
    <lineage>
        <taxon>Bacteria</taxon>
        <taxon>Pseudomonadati</taxon>
        <taxon>Bacteroidota</taxon>
        <taxon>Sphingobacteriia</taxon>
        <taxon>Sphingobacteriales</taxon>
        <taxon>Sphingobacteriaceae</taxon>
        <taxon>Mucilaginibacter</taxon>
    </lineage>
</organism>
<dbReference type="Proteomes" id="UP000002774">
    <property type="component" value="Chromosome"/>
</dbReference>
<proteinExistence type="predicted"/>
<sequence length="152" mass="16236">MKKAKTLAFILFIITLGSCRKQDGYFVTPTSSNIFSLKVDGVTKTATTNFATIYQTNNGLQIIAQLPGTEMLNIMVNNVAVGTFDVVNSGTVLSYSTDSTYANSYLGGTGTVTITSITNDTIAGTFQFVATNPNGLNKIISEGVFKCKYGKI</sequence>
<dbReference type="Pfam" id="PF19765">
    <property type="entry name" value="DUF6252"/>
    <property type="match status" value="1"/>
</dbReference>
<keyword evidence="2" id="KW-1185">Reference proteome</keyword>
<name>H1YIS9_9SPHI</name>
<dbReference type="EMBL" id="CM001403">
    <property type="protein sequence ID" value="EHQ27624.1"/>
    <property type="molecule type" value="Genomic_DNA"/>
</dbReference>
<dbReference type="InterPro" id="IPR046219">
    <property type="entry name" value="DUF6252"/>
</dbReference>